<accession>A0AAW0DLP4</accession>
<dbReference type="Proteomes" id="UP001362999">
    <property type="component" value="Unassembled WGS sequence"/>
</dbReference>
<keyword evidence="1" id="KW-0812">Transmembrane</keyword>
<keyword evidence="1" id="KW-1133">Transmembrane helix</keyword>
<reference evidence="2 3" key="1">
    <citation type="journal article" date="2024" name="J Genomics">
        <title>Draft genome sequencing and assembly of Favolaschia claudopus CIRM-BRFM 2984 isolated from oak limbs.</title>
        <authorList>
            <person name="Navarro D."/>
            <person name="Drula E."/>
            <person name="Chaduli D."/>
            <person name="Cazenave R."/>
            <person name="Ahrendt S."/>
            <person name="Wang J."/>
            <person name="Lipzen A."/>
            <person name="Daum C."/>
            <person name="Barry K."/>
            <person name="Grigoriev I.V."/>
            <person name="Favel A."/>
            <person name="Rosso M.N."/>
            <person name="Martin F."/>
        </authorList>
    </citation>
    <scope>NUCLEOTIDE SEQUENCE [LARGE SCALE GENOMIC DNA]</scope>
    <source>
        <strain evidence="2 3">CIRM-BRFM 2984</strain>
    </source>
</reference>
<dbReference type="EMBL" id="JAWWNJ010000007">
    <property type="protein sequence ID" value="KAK7052009.1"/>
    <property type="molecule type" value="Genomic_DNA"/>
</dbReference>
<sequence length="664" mass="75024">MLPDEILSEILSPALKVPDDLFSDTSYVSPFATYAPSTSVYLLVCKDWLRVATPLLYSVVVLRSKAQANALEKVFRKNAEFGRFVRKLRVEGGYGSAMHTILQATPNVTHLFLSLAIWSSDTTTGLCKGLPLIQPNHVITVDHSRKPLKNRSLDELTKVLFSCIRTKWNSLETFGFPYGEDATYNDTRDAQAEALVQALAQCLTLRTVTTAKTLGCVPRFIYQLCDIPFLKTIQFTEPLHLRDVKDITSNPKLENLVRYTTKELFGHGINSTEPTDFSPGILPSLNPSFVPLESASNETRDSIWQKILFFAMYVEELRDRAFPLSQYFHRMGLPNLFDSLNITTSSTLWIVKHLKDRPSLGSHIRIIFMPSTHNIPPDFLRTILFSATNLQRFYPRRLNIGFGPGLSIDTLEVLANNAGSSLQELYTVVRASTMLTSTFFAKFKALRILDLYFPTTDQRMSPTTSSAMESLHTFRLHGFNSSALEIFINMRLIPFIRIFSYYFLLLMRATLGLTLYTLFLEAHGRHLLHIILPSNFGNTGARALDLCPNLQTIEFPRHYQSSLMACGTPHHSLTKVIAENLVESVSSLSFHGDDKTEFEFDNTMFPALLEMHLTGFQWPATEREINKSKNVGIAESLLPKGIKVTDSMGRHWTPRVKSSRARKG</sequence>
<comment type="caution">
    <text evidence="2">The sequence shown here is derived from an EMBL/GenBank/DDBJ whole genome shotgun (WGS) entry which is preliminary data.</text>
</comment>
<name>A0AAW0DLP4_9AGAR</name>
<feature type="transmembrane region" description="Helical" evidence="1">
    <location>
        <begin position="499"/>
        <end position="519"/>
    </location>
</feature>
<gene>
    <name evidence="2" type="ORF">R3P38DRAFT_3305890</name>
</gene>
<organism evidence="2 3">
    <name type="scientific">Favolaschia claudopus</name>
    <dbReference type="NCBI Taxonomy" id="2862362"/>
    <lineage>
        <taxon>Eukaryota</taxon>
        <taxon>Fungi</taxon>
        <taxon>Dikarya</taxon>
        <taxon>Basidiomycota</taxon>
        <taxon>Agaricomycotina</taxon>
        <taxon>Agaricomycetes</taxon>
        <taxon>Agaricomycetidae</taxon>
        <taxon>Agaricales</taxon>
        <taxon>Marasmiineae</taxon>
        <taxon>Mycenaceae</taxon>
        <taxon>Favolaschia</taxon>
    </lineage>
</organism>
<keyword evidence="3" id="KW-1185">Reference proteome</keyword>
<proteinExistence type="predicted"/>
<evidence type="ECO:0000313" key="2">
    <source>
        <dbReference type="EMBL" id="KAK7052009.1"/>
    </source>
</evidence>
<dbReference type="AlphaFoldDB" id="A0AAW0DLP4"/>
<evidence type="ECO:0000313" key="3">
    <source>
        <dbReference type="Proteomes" id="UP001362999"/>
    </source>
</evidence>
<evidence type="ECO:0000256" key="1">
    <source>
        <dbReference type="SAM" id="Phobius"/>
    </source>
</evidence>
<keyword evidence="1" id="KW-0472">Membrane</keyword>
<protein>
    <submittedName>
        <fullName evidence="2">F-box domain-containing protein</fullName>
    </submittedName>
</protein>